<protein>
    <submittedName>
        <fullName evidence="2">Glycerophosphoryl diester phosphodiesterase</fullName>
    </submittedName>
</protein>
<evidence type="ECO:0000313" key="3">
    <source>
        <dbReference type="Proteomes" id="UP000198417"/>
    </source>
</evidence>
<dbReference type="PANTHER" id="PTHR46211">
    <property type="entry name" value="GLYCEROPHOSPHORYL DIESTER PHOSPHODIESTERASE"/>
    <property type="match status" value="1"/>
</dbReference>
<dbReference type="Gene3D" id="3.20.20.190">
    <property type="entry name" value="Phosphatidylinositol (PI) phosphodiesterase"/>
    <property type="match status" value="1"/>
</dbReference>
<evidence type="ECO:0000259" key="1">
    <source>
        <dbReference type="PROSITE" id="PS51704"/>
    </source>
</evidence>
<dbReference type="SUPFAM" id="SSF51695">
    <property type="entry name" value="PLC-like phosphodiesterases"/>
    <property type="match status" value="1"/>
</dbReference>
<evidence type="ECO:0000313" key="2">
    <source>
        <dbReference type="EMBL" id="SNR49136.1"/>
    </source>
</evidence>
<dbReference type="GO" id="GO:0006629">
    <property type="term" value="P:lipid metabolic process"/>
    <property type="evidence" value="ECO:0007669"/>
    <property type="project" value="InterPro"/>
</dbReference>
<sequence>MTSLPTAFLSRPIAHRALHGPGAPENSRSAVRRAVSAGYGIEIDLQLSADGVAMVFHDYALSRLTPETGALQQRSADELARIPLKGGDETIPTFKEILALVAGQVPLLIEIKDQDGALGPSVGPLEEAAARDLAGYTGPAAVMSFNPHSVARMADLAPDLPRGLTTCAYTADDWPTIPAAIRKTLREIPDFDRVGASFISHDAADLRYTRVAALKHQGAAILCWTIRSAEAEAEARKVAHNVTFEGYTA</sequence>
<dbReference type="InterPro" id="IPR017946">
    <property type="entry name" value="PLC-like_Pdiesterase_TIM-brl"/>
</dbReference>
<gene>
    <name evidence="2" type="ORF">SAMN06265370_10729</name>
</gene>
<reference evidence="2 3" key="1">
    <citation type="submission" date="2017-06" db="EMBL/GenBank/DDBJ databases">
        <authorList>
            <person name="Kim H.J."/>
            <person name="Triplett B.A."/>
        </authorList>
    </citation>
    <scope>NUCLEOTIDE SEQUENCE [LARGE SCALE GENOMIC DNA]</scope>
    <source>
        <strain evidence="2 3">DSM 29052</strain>
    </source>
</reference>
<dbReference type="AlphaFoldDB" id="A0A238WRG5"/>
<organism evidence="2 3">
    <name type="scientific">Puniceibacterium sediminis</name>
    <dbReference type="NCBI Taxonomy" id="1608407"/>
    <lineage>
        <taxon>Bacteria</taxon>
        <taxon>Pseudomonadati</taxon>
        <taxon>Pseudomonadota</taxon>
        <taxon>Alphaproteobacteria</taxon>
        <taxon>Rhodobacterales</taxon>
        <taxon>Paracoccaceae</taxon>
        <taxon>Puniceibacterium</taxon>
    </lineage>
</organism>
<dbReference type="PROSITE" id="PS51704">
    <property type="entry name" value="GP_PDE"/>
    <property type="match status" value="1"/>
</dbReference>
<accession>A0A238WRG5</accession>
<name>A0A238WRG5_9RHOB</name>
<dbReference type="OrthoDB" id="384721at2"/>
<feature type="domain" description="GP-PDE" evidence="1">
    <location>
        <begin position="10"/>
        <end position="249"/>
    </location>
</feature>
<dbReference type="EMBL" id="FZNN01000007">
    <property type="protein sequence ID" value="SNR49136.1"/>
    <property type="molecule type" value="Genomic_DNA"/>
</dbReference>
<dbReference type="PANTHER" id="PTHR46211:SF1">
    <property type="entry name" value="GLYCEROPHOSPHODIESTER PHOSPHODIESTERASE, CYTOPLASMIC"/>
    <property type="match status" value="1"/>
</dbReference>
<dbReference type="Pfam" id="PF03009">
    <property type="entry name" value="GDPD"/>
    <property type="match status" value="1"/>
</dbReference>
<dbReference type="Proteomes" id="UP000198417">
    <property type="component" value="Unassembled WGS sequence"/>
</dbReference>
<dbReference type="GO" id="GO:0008081">
    <property type="term" value="F:phosphoric diester hydrolase activity"/>
    <property type="evidence" value="ECO:0007669"/>
    <property type="project" value="InterPro"/>
</dbReference>
<keyword evidence="3" id="KW-1185">Reference proteome</keyword>
<proteinExistence type="predicted"/>
<dbReference type="RefSeq" id="WP_089270274.1">
    <property type="nucleotide sequence ID" value="NZ_FZNN01000007.1"/>
</dbReference>
<dbReference type="InterPro" id="IPR030395">
    <property type="entry name" value="GP_PDE_dom"/>
</dbReference>